<gene>
    <name evidence="1" type="ORF">BST17_20745</name>
</gene>
<reference evidence="1 2" key="1">
    <citation type="submission" date="2017-02" db="EMBL/GenBank/DDBJ databases">
        <title>The new phylogeny of genus Mycobacterium.</title>
        <authorList>
            <person name="Tortoli E."/>
            <person name="Trovato A."/>
            <person name="Cirillo D.M."/>
        </authorList>
    </citation>
    <scope>NUCLEOTIDE SEQUENCE [LARGE SCALE GENOMIC DNA]</scope>
    <source>
        <strain evidence="1 2">DSM 45578</strain>
    </source>
</reference>
<comment type="caution">
    <text evidence="1">The sequence shown here is derived from an EMBL/GenBank/DDBJ whole genome shotgun (WGS) entry which is preliminary data.</text>
</comment>
<sequence>MTTDDYARLESEHRAMLAVVETLLLTSHLLFVGYSMEDDDFTEAADRVRRIRALAEAPTGEDFATVLALHPDSVKPQPGLKTISMLESADTLAAARRLEIFLDRVSWAAARADQRSHAHLLDPHYDDLFADDPADSRLRELLATLVSLGPDDPARKSSAWERVESLLKDLGADSRP</sequence>
<dbReference type="Proteomes" id="UP000192366">
    <property type="component" value="Unassembled WGS sequence"/>
</dbReference>
<accession>A0A1W9YTD5</accession>
<evidence type="ECO:0000313" key="2">
    <source>
        <dbReference type="Proteomes" id="UP000192366"/>
    </source>
</evidence>
<evidence type="ECO:0000313" key="1">
    <source>
        <dbReference type="EMBL" id="ORA03020.1"/>
    </source>
</evidence>
<keyword evidence="2" id="KW-1185">Reference proteome</keyword>
<dbReference type="RefSeq" id="WP_083060785.1">
    <property type="nucleotide sequence ID" value="NZ_JACKVM010000014.1"/>
</dbReference>
<dbReference type="Pfam" id="PF13289">
    <property type="entry name" value="SIR2_2"/>
    <property type="match status" value="1"/>
</dbReference>
<proteinExistence type="predicted"/>
<name>A0A1W9YTD5_MYCBA</name>
<dbReference type="OrthoDB" id="5241047at2"/>
<dbReference type="EMBL" id="MVHJ01000021">
    <property type="protein sequence ID" value="ORA03020.1"/>
    <property type="molecule type" value="Genomic_DNA"/>
</dbReference>
<dbReference type="AlphaFoldDB" id="A0A1W9YTD5"/>
<protein>
    <submittedName>
        <fullName evidence="1">Uncharacterized protein</fullName>
    </submittedName>
</protein>
<organism evidence="1 2">
    <name type="scientific">Mycolicibacterium bacteremicum</name>
    <name type="common">Mycobacterium bacteremicum</name>
    <dbReference type="NCBI Taxonomy" id="564198"/>
    <lineage>
        <taxon>Bacteria</taxon>
        <taxon>Bacillati</taxon>
        <taxon>Actinomycetota</taxon>
        <taxon>Actinomycetes</taxon>
        <taxon>Mycobacteriales</taxon>
        <taxon>Mycobacteriaceae</taxon>
        <taxon>Mycolicibacterium</taxon>
    </lineage>
</organism>
<dbReference type="STRING" id="564198.BST17_20745"/>